<keyword evidence="2" id="KW-1185">Reference proteome</keyword>
<sequence length="370" mass="42481">MDGMIINGQVHEIDREDENGQKNPKLTDEELKEKMDIYEVVEWIVYHEFGKGNFEPGRETWEGGAKSLHAQFPLEDKPTRHYRKSYKSQTTNQPMGPSGIIHVIWKRLHEEAEQVGFAETTRRPNPFSGNDLSELELEYLHRLKTSTVIDEEYSRALEALRTYRLKLYKELSIDEIFETFPPLGTPDGYELFLIDFKFATGDISLASEVWTRICSAIFHLARQRAKESAARLELARYGYPKIDPSENKKSLDDKIEKLRAPYAANGFELTAYVVVIGKLDEIECSYLNIGSYTYAIPGGDSWLTCVDICSKCISALKKSSPRASTLVWSFFASEIYKTDARPMTDVLNSSEKLTSFSRARRKFKLRKRLP</sequence>
<evidence type="ECO:0000313" key="2">
    <source>
        <dbReference type="Proteomes" id="UP001239111"/>
    </source>
</evidence>
<evidence type="ECO:0000313" key="1">
    <source>
        <dbReference type="EMBL" id="KAJ8677001.1"/>
    </source>
</evidence>
<name>A0ACC2P0Q5_9HYME</name>
<protein>
    <submittedName>
        <fullName evidence="1">Uncharacterized protein</fullName>
    </submittedName>
</protein>
<accession>A0ACC2P0Q5</accession>
<proteinExistence type="predicted"/>
<comment type="caution">
    <text evidence="1">The sequence shown here is derived from an EMBL/GenBank/DDBJ whole genome shotgun (WGS) entry which is preliminary data.</text>
</comment>
<organism evidence="1 2">
    <name type="scientific">Eretmocerus hayati</name>
    <dbReference type="NCBI Taxonomy" id="131215"/>
    <lineage>
        <taxon>Eukaryota</taxon>
        <taxon>Metazoa</taxon>
        <taxon>Ecdysozoa</taxon>
        <taxon>Arthropoda</taxon>
        <taxon>Hexapoda</taxon>
        <taxon>Insecta</taxon>
        <taxon>Pterygota</taxon>
        <taxon>Neoptera</taxon>
        <taxon>Endopterygota</taxon>
        <taxon>Hymenoptera</taxon>
        <taxon>Apocrita</taxon>
        <taxon>Proctotrupomorpha</taxon>
        <taxon>Chalcidoidea</taxon>
        <taxon>Aphelinidae</taxon>
        <taxon>Aphelininae</taxon>
        <taxon>Eretmocerus</taxon>
    </lineage>
</organism>
<dbReference type="EMBL" id="CM056742">
    <property type="protein sequence ID" value="KAJ8677001.1"/>
    <property type="molecule type" value="Genomic_DNA"/>
</dbReference>
<reference evidence="1" key="1">
    <citation type="submission" date="2023-04" db="EMBL/GenBank/DDBJ databases">
        <title>A chromosome-level genome assembly of the parasitoid wasp Eretmocerus hayati.</title>
        <authorList>
            <person name="Zhong Y."/>
            <person name="Liu S."/>
            <person name="Liu Y."/>
        </authorList>
    </citation>
    <scope>NUCLEOTIDE SEQUENCE</scope>
    <source>
        <strain evidence="1">ZJU_SS_LIU_2023</strain>
    </source>
</reference>
<dbReference type="Proteomes" id="UP001239111">
    <property type="component" value="Chromosome 2"/>
</dbReference>
<gene>
    <name evidence="1" type="ORF">QAD02_012788</name>
</gene>